<evidence type="ECO:0000259" key="4">
    <source>
        <dbReference type="Pfam" id="PF24883"/>
    </source>
</evidence>
<dbReference type="InterPro" id="IPR027417">
    <property type="entry name" value="P-loop_NTPase"/>
</dbReference>
<dbReference type="InterPro" id="IPR056884">
    <property type="entry name" value="NPHP3-like_N"/>
</dbReference>
<feature type="domain" description="Nephrocystin 3-like N-terminal" evidence="4">
    <location>
        <begin position="443"/>
        <end position="605"/>
    </location>
</feature>
<feature type="domain" description="Fungal STAND N-terminal Goodbye" evidence="3">
    <location>
        <begin position="138"/>
        <end position="257"/>
    </location>
</feature>
<dbReference type="AlphaFoldDB" id="A0A550CR27"/>
<evidence type="ECO:0000256" key="2">
    <source>
        <dbReference type="SAM" id="MobiDB-lite"/>
    </source>
</evidence>
<feature type="non-terminal residue" evidence="5">
    <location>
        <position position="887"/>
    </location>
</feature>
<accession>A0A550CR27</accession>
<proteinExistence type="predicted"/>
<dbReference type="STRING" id="97359.A0A550CR27"/>
<dbReference type="PANTHER" id="PTHR10039:SF16">
    <property type="entry name" value="GPI INOSITOL-DEACYLASE"/>
    <property type="match status" value="1"/>
</dbReference>
<keyword evidence="1" id="KW-0677">Repeat</keyword>
<feature type="compositionally biased region" description="Low complexity" evidence="2">
    <location>
        <begin position="1"/>
        <end position="10"/>
    </location>
</feature>
<feature type="region of interest" description="Disordered" evidence="2">
    <location>
        <begin position="1"/>
        <end position="132"/>
    </location>
</feature>
<dbReference type="PANTHER" id="PTHR10039">
    <property type="entry name" value="AMELOGENIN"/>
    <property type="match status" value="1"/>
</dbReference>
<keyword evidence="6" id="KW-1185">Reference proteome</keyword>
<protein>
    <recommendedName>
        <fullName evidence="7">NACHT domain-containing protein</fullName>
    </recommendedName>
</protein>
<evidence type="ECO:0000259" key="3">
    <source>
        <dbReference type="Pfam" id="PF17109"/>
    </source>
</evidence>
<dbReference type="InterPro" id="IPR031350">
    <property type="entry name" value="Goodbye_dom"/>
</dbReference>
<reference evidence="5 6" key="1">
    <citation type="journal article" date="2019" name="New Phytol.">
        <title>Comparative genomics reveals unique wood-decay strategies and fruiting body development in the Schizophyllaceae.</title>
        <authorList>
            <person name="Almasi E."/>
            <person name="Sahu N."/>
            <person name="Krizsan K."/>
            <person name="Balint B."/>
            <person name="Kovacs G.M."/>
            <person name="Kiss B."/>
            <person name="Cseklye J."/>
            <person name="Drula E."/>
            <person name="Henrissat B."/>
            <person name="Nagy I."/>
            <person name="Chovatia M."/>
            <person name="Adam C."/>
            <person name="LaButti K."/>
            <person name="Lipzen A."/>
            <person name="Riley R."/>
            <person name="Grigoriev I.V."/>
            <person name="Nagy L.G."/>
        </authorList>
    </citation>
    <scope>NUCLEOTIDE SEQUENCE [LARGE SCALE GENOMIC DNA]</scope>
    <source>
        <strain evidence="5 6">NL-1724</strain>
    </source>
</reference>
<dbReference type="Pfam" id="PF17109">
    <property type="entry name" value="Goodbye"/>
    <property type="match status" value="1"/>
</dbReference>
<dbReference type="SUPFAM" id="SSF52540">
    <property type="entry name" value="P-loop containing nucleoside triphosphate hydrolases"/>
    <property type="match status" value="1"/>
</dbReference>
<sequence length="887" mass="96887">MSNSSSLSSSRPRWVQGLLHPRSSGVFTRSRSPSRERSTAASSSSISLPPSSVPVTQLAASIASSTNTAVESPSTLTSQDPSSSSHSLTLSPPSVSAPASSAESSTTPAADSQSTVPAIPPPAPPPRPAPADPLAALWEQAIERYKGETSIDLFAQDDARFESESAILHYLDEQEKSFSEFRARDAQRLRTALAPVAGACGPLCAIAGEGVGLVFAPSKMLFTAIGELVKAAVKISEELDSIVGAFDTIEHHLRILKPAAARDVLHDEALREASVKLLAQILVVFGVIQKAQNDGRLVLWLKKLAGSKQVSSALDDLGRLATNQHQTISAVTLYTAKETMAILIEGDTCEVHEHELTRKSLAEITKIAQEVHDIVRQNTDATQGQTSVNRGVLENIQRTLLQQINNMNLDRNTANIEKIFQWLQYPDSSVKMNTLLDDRAESTGSWFLDGDEYSAFKRGERKCLWLHGKAGCGKSTMIAAVIRDLQVRAACSATTALTITHLFDTTNGSHPRNLRALLSSLLCQLAYNRDECAVHILKLRTGAAVGASQLSLDTLQDHVDTMLESMVMRVFIVVDALDEAEDNKIIPFIAHLRTHANVSLILSSRHEALFQADLEGLSDSEIPMREDLVVEDITLVLERLLRSGGALDTKTDQHIKDRIREVIQETADGNFRWAALQLQELGTVAGIPRKVLERLKDIPKTLAEEYERRLQAINLSDRKDAACLLTWSLFSHRPLSTIDFAQLLSFDYSDRMPVFDASMQPSSVVDVLSLVGSTFLCEHDGVIRIAHASVKDYLLELPTSSPFHVNPEYAYSFITRTCLAYLKCGGALGYLGSAHHIIWTWVIYASKAAYNDTLEQDIMLSIGSSDRRQLLATASLYGAVQMGHVAL</sequence>
<feature type="compositionally biased region" description="Pro residues" evidence="2">
    <location>
        <begin position="118"/>
        <end position="131"/>
    </location>
</feature>
<evidence type="ECO:0000256" key="1">
    <source>
        <dbReference type="ARBA" id="ARBA00022737"/>
    </source>
</evidence>
<evidence type="ECO:0000313" key="6">
    <source>
        <dbReference type="Proteomes" id="UP000320762"/>
    </source>
</evidence>
<dbReference type="OrthoDB" id="7464126at2759"/>
<organism evidence="5 6">
    <name type="scientific">Schizophyllum amplum</name>
    <dbReference type="NCBI Taxonomy" id="97359"/>
    <lineage>
        <taxon>Eukaryota</taxon>
        <taxon>Fungi</taxon>
        <taxon>Dikarya</taxon>
        <taxon>Basidiomycota</taxon>
        <taxon>Agaricomycotina</taxon>
        <taxon>Agaricomycetes</taxon>
        <taxon>Agaricomycetidae</taxon>
        <taxon>Agaricales</taxon>
        <taxon>Schizophyllaceae</taxon>
        <taxon>Schizophyllum</taxon>
    </lineage>
</organism>
<evidence type="ECO:0008006" key="7">
    <source>
        <dbReference type="Google" id="ProtNLM"/>
    </source>
</evidence>
<dbReference type="EMBL" id="VDMD01000003">
    <property type="protein sequence ID" value="TRM67255.1"/>
    <property type="molecule type" value="Genomic_DNA"/>
</dbReference>
<dbReference type="Proteomes" id="UP000320762">
    <property type="component" value="Unassembled WGS sequence"/>
</dbReference>
<feature type="compositionally biased region" description="Low complexity" evidence="2">
    <location>
        <begin position="72"/>
        <end position="112"/>
    </location>
</feature>
<feature type="compositionally biased region" description="Polar residues" evidence="2">
    <location>
        <begin position="58"/>
        <end position="71"/>
    </location>
</feature>
<dbReference type="Pfam" id="PF24883">
    <property type="entry name" value="NPHP3_N"/>
    <property type="match status" value="1"/>
</dbReference>
<dbReference type="Gene3D" id="3.40.50.300">
    <property type="entry name" value="P-loop containing nucleotide triphosphate hydrolases"/>
    <property type="match status" value="1"/>
</dbReference>
<evidence type="ECO:0000313" key="5">
    <source>
        <dbReference type="EMBL" id="TRM67255.1"/>
    </source>
</evidence>
<gene>
    <name evidence="5" type="ORF">BD626DRAFT_397030</name>
</gene>
<comment type="caution">
    <text evidence="5">The sequence shown here is derived from an EMBL/GenBank/DDBJ whole genome shotgun (WGS) entry which is preliminary data.</text>
</comment>
<feature type="compositionally biased region" description="Low complexity" evidence="2">
    <location>
        <begin position="39"/>
        <end position="54"/>
    </location>
</feature>
<name>A0A550CR27_9AGAR</name>